<dbReference type="PROSITE" id="PS50943">
    <property type="entry name" value="HTH_CROC1"/>
    <property type="match status" value="1"/>
</dbReference>
<evidence type="ECO:0000313" key="3">
    <source>
        <dbReference type="Proteomes" id="UP001155500"/>
    </source>
</evidence>
<sequence>MKIVTEKEKFSERLKIALAMLYSQPLKTSDIATRFNLRHPNEPVTQQAVHKWLNGLAIPSMDKIETLAKWLQVKPEWLRYGISDEQEQSALDEALFALIKPLSHAKKEALIKLVIAFSKESC</sequence>
<dbReference type="RefSeq" id="WP_279573384.1">
    <property type="nucleotide sequence ID" value="NZ_LWID01000001.1"/>
</dbReference>
<feature type="domain" description="HTH cro/C1-type" evidence="1">
    <location>
        <begin position="44"/>
        <end position="78"/>
    </location>
</feature>
<proteinExistence type="predicted"/>
<evidence type="ECO:0000313" key="2">
    <source>
        <dbReference type="EMBL" id="MDG6896024.1"/>
    </source>
</evidence>
<dbReference type="Proteomes" id="UP001155500">
    <property type="component" value="Unassembled WGS sequence"/>
</dbReference>
<dbReference type="GO" id="GO:0003677">
    <property type="term" value="F:DNA binding"/>
    <property type="evidence" value="ECO:0007669"/>
    <property type="project" value="InterPro"/>
</dbReference>
<protein>
    <submittedName>
        <fullName evidence="2">Transcriptional regulator</fullName>
    </submittedName>
</protein>
<reference evidence="2" key="1">
    <citation type="submission" date="2016-03" db="EMBL/GenBank/DDBJ databases">
        <title>Co-evolution between Pasteurellaceae and their hosts.</title>
        <authorList>
            <person name="Hansen M.J."/>
            <person name="Bojesen A.M."/>
            <person name="Planet P."/>
        </authorList>
    </citation>
    <scope>NUCLEOTIDE SEQUENCE</scope>
    <source>
        <strain evidence="2">146/S8/89</strain>
    </source>
</reference>
<accession>A0A9X4SLC6</accession>
<dbReference type="CDD" id="cd00093">
    <property type="entry name" value="HTH_XRE"/>
    <property type="match status" value="1"/>
</dbReference>
<gene>
    <name evidence="2" type="ORF">A6A20_10425</name>
</gene>
<dbReference type="InterPro" id="IPR010982">
    <property type="entry name" value="Lambda_DNA-bd_dom_sf"/>
</dbReference>
<name>A0A9X4SLC6_9PAST</name>
<dbReference type="Gene3D" id="1.10.260.40">
    <property type="entry name" value="lambda repressor-like DNA-binding domains"/>
    <property type="match status" value="1"/>
</dbReference>
<dbReference type="EMBL" id="LWID01000001">
    <property type="protein sequence ID" value="MDG6896024.1"/>
    <property type="molecule type" value="Genomic_DNA"/>
</dbReference>
<evidence type="ECO:0000259" key="1">
    <source>
        <dbReference type="PROSITE" id="PS50943"/>
    </source>
</evidence>
<keyword evidence="3" id="KW-1185">Reference proteome</keyword>
<dbReference type="SUPFAM" id="SSF47413">
    <property type="entry name" value="lambda repressor-like DNA-binding domains"/>
    <property type="match status" value="1"/>
</dbReference>
<comment type="caution">
    <text evidence="2">The sequence shown here is derived from an EMBL/GenBank/DDBJ whole genome shotgun (WGS) entry which is preliminary data.</text>
</comment>
<dbReference type="AlphaFoldDB" id="A0A9X4SLC6"/>
<organism evidence="2 3">
    <name type="scientific">Volucribacter amazonae</name>
    <dbReference type="NCBI Taxonomy" id="256731"/>
    <lineage>
        <taxon>Bacteria</taxon>
        <taxon>Pseudomonadati</taxon>
        <taxon>Pseudomonadota</taxon>
        <taxon>Gammaproteobacteria</taxon>
        <taxon>Pasteurellales</taxon>
        <taxon>Pasteurellaceae</taxon>
        <taxon>Volucribacter</taxon>
    </lineage>
</organism>
<dbReference type="InterPro" id="IPR001387">
    <property type="entry name" value="Cro/C1-type_HTH"/>
</dbReference>